<dbReference type="InterPro" id="IPR029058">
    <property type="entry name" value="AB_hydrolase_fold"/>
</dbReference>
<evidence type="ECO:0000259" key="3">
    <source>
        <dbReference type="Pfam" id="PF12146"/>
    </source>
</evidence>
<keyword evidence="2" id="KW-0472">Membrane</keyword>
<evidence type="ECO:0000313" key="5">
    <source>
        <dbReference type="Proteomes" id="UP001341135"/>
    </source>
</evidence>
<keyword evidence="2" id="KW-0812">Transmembrane</keyword>
<proteinExistence type="predicted"/>
<gene>
    <name evidence="4" type="ORF">PABY_23820</name>
</gene>
<dbReference type="Gene3D" id="3.40.50.1820">
    <property type="entry name" value="alpha/beta hydrolase"/>
    <property type="match status" value="1"/>
</dbReference>
<name>A0ABN6ZRH5_9CREN</name>
<sequence>MPGLGQRGKRLLLAVVAALALVVFVVVPAYVAYSSLHPESCQPVAPEGLSYEEFSVTAEDGVVVRGWVLGPGAGGDAVFVLMHGYTGCRSSPYVAVLARGLVERGYPVAVFDFRGHGLSGGSTTIGPREVLDARAVVGYVSERFPGRRIILVGFSMGGAVAIVEGAGDPRVYAVAADSPYYRLRDVIPRWLEYKTPLPGWVGVLAGFYGRLMAGVDLDFGPAGVERVDKPLLVVYGPRDPLVTRDEARSLAARSPCGRLVEVPGAGHVEAVDVLGPGRYADMLIELAHEECPPGAGG</sequence>
<dbReference type="PANTHER" id="PTHR22946:SF9">
    <property type="entry name" value="POLYKETIDE TRANSFERASE AF380"/>
    <property type="match status" value="1"/>
</dbReference>
<protein>
    <submittedName>
        <fullName evidence="4">Alpha/beta hydrolase</fullName>
    </submittedName>
</protein>
<dbReference type="EMBL" id="AP028907">
    <property type="protein sequence ID" value="BES82815.1"/>
    <property type="molecule type" value="Genomic_DNA"/>
</dbReference>
<dbReference type="Pfam" id="PF12146">
    <property type="entry name" value="Hydrolase_4"/>
    <property type="match status" value="1"/>
</dbReference>
<keyword evidence="1 4" id="KW-0378">Hydrolase</keyword>
<dbReference type="InterPro" id="IPR022742">
    <property type="entry name" value="Hydrolase_4"/>
</dbReference>
<dbReference type="SUPFAM" id="SSF53474">
    <property type="entry name" value="alpha/beta-Hydrolases"/>
    <property type="match status" value="1"/>
</dbReference>
<dbReference type="InterPro" id="IPR050261">
    <property type="entry name" value="FrsA_esterase"/>
</dbReference>
<accession>A0ABN6ZRH5</accession>
<dbReference type="PANTHER" id="PTHR22946">
    <property type="entry name" value="DIENELACTONE HYDROLASE DOMAIN-CONTAINING PROTEIN-RELATED"/>
    <property type="match status" value="1"/>
</dbReference>
<feature type="domain" description="Serine aminopeptidase S33" evidence="3">
    <location>
        <begin position="76"/>
        <end position="197"/>
    </location>
</feature>
<dbReference type="GO" id="GO:0016787">
    <property type="term" value="F:hydrolase activity"/>
    <property type="evidence" value="ECO:0007669"/>
    <property type="project" value="UniProtKB-KW"/>
</dbReference>
<evidence type="ECO:0000313" key="4">
    <source>
        <dbReference type="EMBL" id="BES82815.1"/>
    </source>
</evidence>
<keyword evidence="5" id="KW-1185">Reference proteome</keyword>
<evidence type="ECO:0000256" key="2">
    <source>
        <dbReference type="SAM" id="Phobius"/>
    </source>
</evidence>
<keyword evidence="2" id="KW-1133">Transmembrane helix</keyword>
<dbReference type="RefSeq" id="WP_338250497.1">
    <property type="nucleotide sequence ID" value="NZ_AP028907.1"/>
</dbReference>
<evidence type="ECO:0000256" key="1">
    <source>
        <dbReference type="ARBA" id="ARBA00022801"/>
    </source>
</evidence>
<reference evidence="4 5" key="1">
    <citation type="submission" date="2023-09" db="EMBL/GenBank/DDBJ databases">
        <title>Pyrofollis japonicus gen. nov. sp. nov., a novel member of the family Pyrodictiaceae isolated from the Iheya North hydrothermal field.</title>
        <authorList>
            <person name="Miyazaki U."/>
            <person name="Sanari M."/>
            <person name="Tame A."/>
            <person name="Kitajima M."/>
            <person name="Okamoto A."/>
            <person name="Sawayama S."/>
            <person name="Miyazaki J."/>
            <person name="Takai K."/>
            <person name="Nakagawa S."/>
        </authorList>
    </citation>
    <scope>NUCLEOTIDE SEQUENCE [LARGE SCALE GENOMIC DNA]</scope>
    <source>
        <strain evidence="4 5">AV2</strain>
    </source>
</reference>
<dbReference type="Proteomes" id="UP001341135">
    <property type="component" value="Chromosome"/>
</dbReference>
<feature type="transmembrane region" description="Helical" evidence="2">
    <location>
        <begin position="12"/>
        <end position="33"/>
    </location>
</feature>
<dbReference type="GeneID" id="89290387"/>
<organism evidence="4 5">
    <name type="scientific">Pyrodictium abyssi</name>
    <dbReference type="NCBI Taxonomy" id="54256"/>
    <lineage>
        <taxon>Archaea</taxon>
        <taxon>Thermoproteota</taxon>
        <taxon>Thermoprotei</taxon>
        <taxon>Desulfurococcales</taxon>
        <taxon>Pyrodictiaceae</taxon>
        <taxon>Pyrodictium</taxon>
    </lineage>
</organism>